<proteinExistence type="predicted"/>
<dbReference type="Gene3D" id="3.40.50.300">
    <property type="entry name" value="P-loop containing nucleotide triphosphate hydrolases"/>
    <property type="match status" value="1"/>
</dbReference>
<feature type="compositionally biased region" description="Basic and acidic residues" evidence="3">
    <location>
        <begin position="1"/>
        <end position="12"/>
    </location>
</feature>
<keyword evidence="5" id="KW-1185">Reference proteome</keyword>
<sequence>MKRDGVSEEAAKNRLASQMSNSERVEASNVVLSTLWEPEVTQKQIRKAWDLLQHRINPDFSNDKPFLKSRF</sequence>
<dbReference type="AlphaFoldDB" id="A0AAV6YN12"/>
<protein>
    <submittedName>
        <fullName evidence="4">Uncharacterized protein</fullName>
    </submittedName>
</protein>
<dbReference type="GO" id="GO:0005524">
    <property type="term" value="F:ATP binding"/>
    <property type="evidence" value="ECO:0007669"/>
    <property type="project" value="UniProtKB-KW"/>
</dbReference>
<evidence type="ECO:0000256" key="1">
    <source>
        <dbReference type="ARBA" id="ARBA00022741"/>
    </source>
</evidence>
<keyword evidence="1" id="KW-0547">Nucleotide-binding</keyword>
<dbReference type="GO" id="GO:0015937">
    <property type="term" value="P:coenzyme A biosynthetic process"/>
    <property type="evidence" value="ECO:0007669"/>
    <property type="project" value="InterPro"/>
</dbReference>
<evidence type="ECO:0000313" key="4">
    <source>
        <dbReference type="EMBL" id="KAG8538839.1"/>
    </source>
</evidence>
<organism evidence="4 5">
    <name type="scientific">Engystomops pustulosus</name>
    <name type="common">Tungara frog</name>
    <name type="synonym">Physalaemus pustulosus</name>
    <dbReference type="NCBI Taxonomy" id="76066"/>
    <lineage>
        <taxon>Eukaryota</taxon>
        <taxon>Metazoa</taxon>
        <taxon>Chordata</taxon>
        <taxon>Craniata</taxon>
        <taxon>Vertebrata</taxon>
        <taxon>Euteleostomi</taxon>
        <taxon>Amphibia</taxon>
        <taxon>Batrachia</taxon>
        <taxon>Anura</taxon>
        <taxon>Neobatrachia</taxon>
        <taxon>Hyloidea</taxon>
        <taxon>Leptodactylidae</taxon>
        <taxon>Leiuperinae</taxon>
        <taxon>Engystomops</taxon>
    </lineage>
</organism>
<reference evidence="4" key="1">
    <citation type="thesis" date="2020" institute="ProQuest LLC" country="789 East Eisenhower Parkway, Ann Arbor, MI, USA">
        <title>Comparative Genomics and Chromosome Evolution.</title>
        <authorList>
            <person name="Mudd A.B."/>
        </authorList>
    </citation>
    <scope>NUCLEOTIDE SEQUENCE</scope>
    <source>
        <strain evidence="4">237g6f4</strain>
        <tissue evidence="4">Blood</tissue>
    </source>
</reference>
<dbReference type="EMBL" id="WNYA01018252">
    <property type="protein sequence ID" value="KAG8538839.1"/>
    <property type="molecule type" value="Genomic_DNA"/>
</dbReference>
<evidence type="ECO:0000256" key="2">
    <source>
        <dbReference type="ARBA" id="ARBA00022840"/>
    </source>
</evidence>
<dbReference type="PROSITE" id="PS51219">
    <property type="entry name" value="DPCK"/>
    <property type="match status" value="1"/>
</dbReference>
<dbReference type="InterPro" id="IPR001977">
    <property type="entry name" value="Depp_CoAkinase"/>
</dbReference>
<dbReference type="InterPro" id="IPR027417">
    <property type="entry name" value="P-loop_NTPase"/>
</dbReference>
<accession>A0AAV6YN12</accession>
<comment type="caution">
    <text evidence="4">The sequence shown here is derived from an EMBL/GenBank/DDBJ whole genome shotgun (WGS) entry which is preliminary data.</text>
</comment>
<gene>
    <name evidence="4" type="ORF">GDO81_021984</name>
</gene>
<dbReference type="GO" id="GO:0004140">
    <property type="term" value="F:dephospho-CoA kinase activity"/>
    <property type="evidence" value="ECO:0007669"/>
    <property type="project" value="InterPro"/>
</dbReference>
<evidence type="ECO:0000313" key="5">
    <source>
        <dbReference type="Proteomes" id="UP000824782"/>
    </source>
</evidence>
<dbReference type="Proteomes" id="UP000824782">
    <property type="component" value="Unassembled WGS sequence"/>
</dbReference>
<evidence type="ECO:0000256" key="3">
    <source>
        <dbReference type="SAM" id="MobiDB-lite"/>
    </source>
</evidence>
<feature type="region of interest" description="Disordered" evidence="3">
    <location>
        <begin position="1"/>
        <end position="26"/>
    </location>
</feature>
<keyword evidence="2" id="KW-0067">ATP-binding</keyword>
<name>A0AAV6YN12_ENGPU</name>